<dbReference type="GO" id="GO:0006780">
    <property type="term" value="P:uroporphyrinogen III biosynthetic process"/>
    <property type="evidence" value="ECO:0007669"/>
    <property type="project" value="InterPro"/>
</dbReference>
<dbReference type="RefSeq" id="WP_279295968.1">
    <property type="nucleotide sequence ID" value="NZ_JAOTIF010000002.1"/>
</dbReference>
<dbReference type="AlphaFoldDB" id="A0A9X2XU58"/>
<gene>
    <name evidence="2" type="ORF">OCK74_05305</name>
</gene>
<feature type="domain" description="Tetrapyrrole biosynthesis uroporphyrinogen III synthase" evidence="1">
    <location>
        <begin position="35"/>
        <end position="251"/>
    </location>
</feature>
<dbReference type="PANTHER" id="PTHR12390:SF0">
    <property type="entry name" value="UROPORPHYRINOGEN-III SYNTHASE"/>
    <property type="match status" value="1"/>
</dbReference>
<sequence>MVKNGVNKASADSKTKILITQPRPESDKSPYFELSRKYDVELDFHPFIRLDGIPAKEFRKQKIDIQSHTAVIFTSRNAIDHFFRLCEEMKISVSQETKYFCITEAVALYLQKFILYRKRKVFYGADGTNKSLFDVINKHKGAEKFLYVCSENQQDNEITGWLKANNCDFSLAFMYRTVSNDVKEILSQNAYNVICFFTPSGVKSLFDNIPGFEQNGMIIGAFGSNTSKAVEDAGLTLSIKAPQPQTPSMVAALDQFLAATIKKK</sequence>
<dbReference type="InterPro" id="IPR036108">
    <property type="entry name" value="4pyrrol_syn_uPrphyn_synt_sf"/>
</dbReference>
<dbReference type="GO" id="GO:0004852">
    <property type="term" value="F:uroporphyrinogen-III synthase activity"/>
    <property type="evidence" value="ECO:0007669"/>
    <property type="project" value="InterPro"/>
</dbReference>
<dbReference type="SUPFAM" id="SSF69618">
    <property type="entry name" value="HemD-like"/>
    <property type="match status" value="1"/>
</dbReference>
<dbReference type="GO" id="GO:0005829">
    <property type="term" value="C:cytosol"/>
    <property type="evidence" value="ECO:0007669"/>
    <property type="project" value="TreeGrafter"/>
</dbReference>
<reference evidence="2" key="1">
    <citation type="submission" date="2022-09" db="EMBL/GenBank/DDBJ databases">
        <authorList>
            <person name="Yuan C."/>
            <person name="Ke Z."/>
        </authorList>
    </citation>
    <scope>NUCLEOTIDE SEQUENCE</scope>
    <source>
        <strain evidence="2">LB-8</strain>
    </source>
</reference>
<dbReference type="CDD" id="cd06578">
    <property type="entry name" value="HemD"/>
    <property type="match status" value="1"/>
</dbReference>
<dbReference type="Gene3D" id="3.40.50.10090">
    <property type="match status" value="2"/>
</dbReference>
<evidence type="ECO:0000313" key="3">
    <source>
        <dbReference type="Proteomes" id="UP001155483"/>
    </source>
</evidence>
<organism evidence="2 3">
    <name type="scientific">Paraflavisolibacter caeni</name>
    <dbReference type="NCBI Taxonomy" id="2982496"/>
    <lineage>
        <taxon>Bacteria</taxon>
        <taxon>Pseudomonadati</taxon>
        <taxon>Bacteroidota</taxon>
        <taxon>Chitinophagia</taxon>
        <taxon>Chitinophagales</taxon>
        <taxon>Chitinophagaceae</taxon>
        <taxon>Paraflavisolibacter</taxon>
    </lineage>
</organism>
<protein>
    <submittedName>
        <fullName evidence="2">Uroporphyrinogen-III synthase</fullName>
    </submittedName>
</protein>
<evidence type="ECO:0000313" key="2">
    <source>
        <dbReference type="EMBL" id="MCU7548521.1"/>
    </source>
</evidence>
<reference evidence="2" key="2">
    <citation type="submission" date="2023-04" db="EMBL/GenBank/DDBJ databases">
        <title>Paracnuella aquatica gen. nov., sp. nov., a member of the family Chitinophagaceae isolated from a hot spring.</title>
        <authorList>
            <person name="Wang C."/>
        </authorList>
    </citation>
    <scope>NUCLEOTIDE SEQUENCE</scope>
    <source>
        <strain evidence="2">LB-8</strain>
    </source>
</reference>
<keyword evidence="3" id="KW-1185">Reference proteome</keyword>
<evidence type="ECO:0000259" key="1">
    <source>
        <dbReference type="Pfam" id="PF02602"/>
    </source>
</evidence>
<dbReference type="EMBL" id="JAOTIF010000002">
    <property type="protein sequence ID" value="MCU7548521.1"/>
    <property type="molecule type" value="Genomic_DNA"/>
</dbReference>
<dbReference type="PANTHER" id="PTHR12390">
    <property type="entry name" value="UROPORPHYRINOGEN III SYNTHASE"/>
    <property type="match status" value="1"/>
</dbReference>
<name>A0A9X2XU58_9BACT</name>
<comment type="caution">
    <text evidence="2">The sequence shown here is derived from an EMBL/GenBank/DDBJ whole genome shotgun (WGS) entry which is preliminary data.</text>
</comment>
<dbReference type="InterPro" id="IPR003754">
    <property type="entry name" value="4pyrrol_synth_uPrphyn_synth"/>
</dbReference>
<dbReference type="InterPro" id="IPR039793">
    <property type="entry name" value="UROS/Hem4"/>
</dbReference>
<proteinExistence type="predicted"/>
<dbReference type="Pfam" id="PF02602">
    <property type="entry name" value="HEM4"/>
    <property type="match status" value="1"/>
</dbReference>
<accession>A0A9X2XU58</accession>
<dbReference type="Proteomes" id="UP001155483">
    <property type="component" value="Unassembled WGS sequence"/>
</dbReference>